<keyword evidence="2" id="KW-0328">Glycosyltransferase</keyword>
<dbReference type="EC" id="2.4.-.-" evidence="2"/>
<comment type="caution">
    <text evidence="2">The sequence shown here is derived from an EMBL/GenBank/DDBJ whole genome shotgun (WGS) entry which is preliminary data.</text>
</comment>
<evidence type="ECO:0000313" key="2">
    <source>
        <dbReference type="EMBL" id="MCX8996200.1"/>
    </source>
</evidence>
<evidence type="ECO:0000313" key="3">
    <source>
        <dbReference type="EMBL" id="MCX8998761.1"/>
    </source>
</evidence>
<dbReference type="EMBL" id="JANFPI010000005">
    <property type="protein sequence ID" value="MCX8998761.1"/>
    <property type="molecule type" value="Genomic_DNA"/>
</dbReference>
<reference evidence="2" key="1">
    <citation type="submission" date="2022-07" db="EMBL/GenBank/DDBJ databases">
        <title>Ectorhizobium quercum gen.nov., sp. nov.</title>
        <authorList>
            <person name="Ma T."/>
            <person name="Li Y."/>
        </authorList>
    </citation>
    <scope>NUCLEOTIDE SEQUENCE</scope>
    <source>
        <strain evidence="2">BDR2-2</strain>
    </source>
</reference>
<dbReference type="RefSeq" id="WP_306409948.1">
    <property type="nucleotide sequence ID" value="NZ_JANFPI010000001.1"/>
</dbReference>
<dbReference type="Proteomes" id="UP001208771">
    <property type="component" value="Unassembled WGS sequence"/>
</dbReference>
<proteinExistence type="predicted"/>
<evidence type="ECO:0000313" key="4">
    <source>
        <dbReference type="Proteomes" id="UP001208771"/>
    </source>
</evidence>
<name>A0AAE3STJ8_9HYPH</name>
<protein>
    <submittedName>
        <fullName evidence="2">Glycosyltransferase</fullName>
        <ecNumber evidence="2">2.4.-.-</ecNumber>
    </submittedName>
</protein>
<gene>
    <name evidence="2" type="ORF">NOF55_03690</name>
    <name evidence="3" type="ORF">NOF55_16735</name>
</gene>
<evidence type="ECO:0000259" key="1">
    <source>
        <dbReference type="Pfam" id="PF00535"/>
    </source>
</evidence>
<dbReference type="PANTHER" id="PTHR43685">
    <property type="entry name" value="GLYCOSYLTRANSFERASE"/>
    <property type="match status" value="1"/>
</dbReference>
<dbReference type="InterPro" id="IPR029044">
    <property type="entry name" value="Nucleotide-diphossugar_trans"/>
</dbReference>
<dbReference type="InterPro" id="IPR007739">
    <property type="entry name" value="RgpF"/>
</dbReference>
<dbReference type="SUPFAM" id="SSF53448">
    <property type="entry name" value="Nucleotide-diphospho-sugar transferases"/>
    <property type="match status" value="2"/>
</dbReference>
<dbReference type="AlphaFoldDB" id="A0AAE3STJ8"/>
<feature type="domain" description="Glycosyltransferase 2-like" evidence="1">
    <location>
        <begin position="601"/>
        <end position="722"/>
    </location>
</feature>
<dbReference type="Pfam" id="PF00535">
    <property type="entry name" value="Glycos_transf_2"/>
    <property type="match status" value="2"/>
</dbReference>
<dbReference type="Gene3D" id="3.90.550.10">
    <property type="entry name" value="Spore Coat Polysaccharide Biosynthesis Protein SpsA, Chain A"/>
    <property type="match status" value="2"/>
</dbReference>
<keyword evidence="4" id="KW-1185">Reference proteome</keyword>
<feature type="domain" description="Glycosyltransferase 2-like" evidence="1">
    <location>
        <begin position="374"/>
        <end position="505"/>
    </location>
</feature>
<dbReference type="EMBL" id="JANFPI010000001">
    <property type="protein sequence ID" value="MCX8996200.1"/>
    <property type="molecule type" value="Genomic_DNA"/>
</dbReference>
<dbReference type="CDD" id="cd00761">
    <property type="entry name" value="Glyco_tranf_GTA_type"/>
    <property type="match status" value="2"/>
</dbReference>
<organism evidence="2 4">
    <name type="scientific">Ectorhizobium quercum</name>
    <dbReference type="NCBI Taxonomy" id="2965071"/>
    <lineage>
        <taxon>Bacteria</taxon>
        <taxon>Pseudomonadati</taxon>
        <taxon>Pseudomonadota</taxon>
        <taxon>Alphaproteobacteria</taxon>
        <taxon>Hyphomicrobiales</taxon>
        <taxon>Rhizobiaceae</taxon>
        <taxon>Ectorhizobium</taxon>
    </lineage>
</organism>
<dbReference type="GO" id="GO:0016757">
    <property type="term" value="F:glycosyltransferase activity"/>
    <property type="evidence" value="ECO:0007669"/>
    <property type="project" value="UniProtKB-KW"/>
</dbReference>
<sequence>MKSEDIELIKDSGLFDENWYKEQYSDVQITGMDPIEHYLWIGARIGRDPSPLFSSQDYTSVYADVAAAGMNPLIHYIRFGKAEGRKFLPSWLTRRIYRKSRYSDGRKRVAIFAVYSDSGFITDNILIYLSRLTEIADHIIFVADNNFSDAVLTRVRHFTRHLIVGRHGEYDFGSYKRGINYAKEQGLFYDADELILCNDSCYGPIGGFRRIFNSMNTRKCEFWGVTANIQFQPHIQSYFVVFKRPVFLDPEFQLFFNGVETKKNVSEVVMSYEVPMTRHFESLGFEWDTFINNDTPEYSSLQKINPNFTVRPLYLLEHGCPIVKVKAFKKTNCNHDGIIPSLNRVRAQDEGVYAAIMEHAGPEAFFAIPKVEFSIIVPFYNRAPKLQSAVQSVLQQDHRNFELILIDDGSTDGASDMIRSRFFSEIQSGKIVLIRQPQRSGVSAARNVGLKVAKKPWIAYLDSDNQLKTNFLSTFASSIVENPSHKTFYSYFKRQPSGKIHGQHYNRANLLAANYIDLGAFVHAKEVYQKNLGFDENLRRLVDWDLIIRYTEKNPPVCITIPLIEYWDNDKDTSRISVSESLDDARIAIRLKYRMPFRVTTIIPTYNHRDFIEHAVLSAIEQKGHFKHEILLCDDFSTDGTREIVSGLALKYRGLVRNVRNSENLGISKTFKRCIDLASGDFIAILEGDDVWTDKQKLERQINFLAENNDCSMVFSKIRVRSLPSGKERFLQRQDVIKKQKVDGDDFLAHPSMNLIANFSSCLFKAGLLKSSPERLFQGRFNEIAVAFYMERHGKIGFINEPMSIYHQHVKGVWSGSNQEQQLRSGIETREMVLDIAHPKYRERILEIIEKRYREPLSEFLGHI</sequence>
<dbReference type="PANTHER" id="PTHR43685:SF2">
    <property type="entry name" value="GLYCOSYLTRANSFERASE 2-LIKE DOMAIN-CONTAINING PROTEIN"/>
    <property type="match status" value="1"/>
</dbReference>
<accession>A0AAE3STJ8</accession>
<dbReference type="InterPro" id="IPR001173">
    <property type="entry name" value="Glyco_trans_2-like"/>
</dbReference>
<keyword evidence="2" id="KW-0808">Transferase</keyword>
<dbReference type="InterPro" id="IPR050834">
    <property type="entry name" value="Glycosyltransf_2"/>
</dbReference>
<dbReference type="Pfam" id="PF05045">
    <property type="entry name" value="RgpF"/>
    <property type="match status" value="1"/>
</dbReference>